<dbReference type="OrthoDB" id="100846at2157"/>
<dbReference type="Gene3D" id="3.40.720.10">
    <property type="entry name" value="Alkaline Phosphatase, subunit A"/>
    <property type="match status" value="1"/>
</dbReference>
<protein>
    <recommendedName>
        <fullName evidence="3">Sulfatase</fullName>
    </recommendedName>
</protein>
<dbReference type="RefSeq" id="WP_209543813.1">
    <property type="nucleotide sequence ID" value="NZ_BAAADX010000010.1"/>
</dbReference>
<dbReference type="InterPro" id="IPR017850">
    <property type="entry name" value="Alkaline_phosphatase_core_sf"/>
</dbReference>
<dbReference type="EMBL" id="JAGGKE010000001">
    <property type="protein sequence ID" value="MBP1900764.1"/>
    <property type="molecule type" value="Genomic_DNA"/>
</dbReference>
<comment type="caution">
    <text evidence="1">The sequence shown here is derived from an EMBL/GenBank/DDBJ whole genome shotgun (WGS) entry which is preliminary data.</text>
</comment>
<dbReference type="Proteomes" id="UP000770586">
    <property type="component" value="Unassembled WGS sequence"/>
</dbReference>
<name>A0A8J7R613_9EURY</name>
<accession>A0A8J7R613</accession>
<evidence type="ECO:0008006" key="3">
    <source>
        <dbReference type="Google" id="ProtNLM"/>
    </source>
</evidence>
<sequence length="318" mass="36035">MTFVDWVEESRFKLDQYGLRKGGRSAALDFWGGALRHSSHTFGFDQRGTNVYEEEWDVLLLLDTCRPDVMAEVSNEYDFLPGDIPSFTSVGSTSWEFLDRTFAGADPETIADTAYVCANNFSQEFGDAFEPDPEAFGLLDEVWRYGWDDDLGVVPPETVTDRAVSVGREGNFDRLIVHYMQPHVPYRSLDVGDRAEADERGEAEKSVWDLLQMGEIDQEEAWAAYRDNLRWVLEDGVAPLLKNLDSGTVIISSDHGEAFGEWGLYGHYRHVPASALREVPWVETSATDEWTLEPKIEPVEVELEQSTLEDRLTALGYR</sequence>
<proteinExistence type="predicted"/>
<reference evidence="1 2" key="1">
    <citation type="submission" date="2021-03" db="EMBL/GenBank/DDBJ databases">
        <title>Genomic Encyclopedia of Type Strains, Phase IV (KMG-IV): sequencing the most valuable type-strain genomes for metagenomic binning, comparative biology and taxonomic classification.</title>
        <authorList>
            <person name="Goeker M."/>
        </authorList>
    </citation>
    <scope>NUCLEOTIDE SEQUENCE [LARGE SCALE GENOMIC DNA]</scope>
    <source>
        <strain evidence="1 2">DSM 12287</strain>
    </source>
</reference>
<gene>
    <name evidence="1" type="ORF">J2744_000416</name>
</gene>
<evidence type="ECO:0000313" key="2">
    <source>
        <dbReference type="Proteomes" id="UP000770586"/>
    </source>
</evidence>
<keyword evidence="2" id="KW-1185">Reference proteome</keyword>
<dbReference type="AlphaFoldDB" id="A0A8J7R613"/>
<dbReference type="SUPFAM" id="SSF53649">
    <property type="entry name" value="Alkaline phosphatase-like"/>
    <property type="match status" value="1"/>
</dbReference>
<evidence type="ECO:0000313" key="1">
    <source>
        <dbReference type="EMBL" id="MBP1900764.1"/>
    </source>
</evidence>
<organism evidence="1 2">
    <name type="scientific">Halorubrum trapanicum</name>
    <dbReference type="NCBI Taxonomy" id="29284"/>
    <lineage>
        <taxon>Archaea</taxon>
        <taxon>Methanobacteriati</taxon>
        <taxon>Methanobacteriota</taxon>
        <taxon>Stenosarchaea group</taxon>
        <taxon>Halobacteria</taxon>
        <taxon>Halobacteriales</taxon>
        <taxon>Haloferacaceae</taxon>
        <taxon>Halorubrum</taxon>
    </lineage>
</organism>